<gene>
    <name evidence="2" type="ORF">JIN82_10945</name>
</gene>
<dbReference type="InterPro" id="IPR024881">
    <property type="entry name" value="Tip"/>
</dbReference>
<dbReference type="RefSeq" id="WP_200311687.1">
    <property type="nucleotide sequence ID" value="NZ_JAENIM010000041.1"/>
</dbReference>
<comment type="caution">
    <text evidence="2">The sequence shown here is derived from an EMBL/GenBank/DDBJ whole genome shotgun (WGS) entry which is preliminary data.</text>
</comment>
<keyword evidence="1" id="KW-0732">Signal</keyword>
<proteinExistence type="predicted"/>
<accession>A0A8J7MII2</accession>
<evidence type="ECO:0008006" key="4">
    <source>
        <dbReference type="Google" id="ProtNLM"/>
    </source>
</evidence>
<dbReference type="Gene3D" id="2.130.10.130">
    <property type="entry name" value="Integrin alpha, N-terminal"/>
    <property type="match status" value="1"/>
</dbReference>
<keyword evidence="3" id="KW-1185">Reference proteome</keyword>
<evidence type="ECO:0000256" key="1">
    <source>
        <dbReference type="SAM" id="SignalP"/>
    </source>
</evidence>
<dbReference type="PANTHER" id="PTHR13412">
    <property type="entry name" value="T-CELL IMMUNOMODULATORY PROTEIN HOMOLOG"/>
    <property type="match status" value="1"/>
</dbReference>
<dbReference type="InterPro" id="IPR028994">
    <property type="entry name" value="Integrin_alpha_N"/>
</dbReference>
<evidence type="ECO:0000313" key="3">
    <source>
        <dbReference type="Proteomes" id="UP000624703"/>
    </source>
</evidence>
<organism evidence="2 3">
    <name type="scientific">Persicirhabdus sediminis</name>
    <dbReference type="NCBI Taxonomy" id="454144"/>
    <lineage>
        <taxon>Bacteria</taxon>
        <taxon>Pseudomonadati</taxon>
        <taxon>Verrucomicrobiota</taxon>
        <taxon>Verrucomicrobiia</taxon>
        <taxon>Verrucomicrobiales</taxon>
        <taxon>Verrucomicrobiaceae</taxon>
        <taxon>Persicirhabdus</taxon>
    </lineage>
</organism>
<evidence type="ECO:0000313" key="2">
    <source>
        <dbReference type="EMBL" id="MBK1791668.1"/>
    </source>
</evidence>
<protein>
    <recommendedName>
        <fullName evidence="4">Repeat domain-containing protein</fullName>
    </recommendedName>
</protein>
<dbReference type="Proteomes" id="UP000624703">
    <property type="component" value="Unassembled WGS sequence"/>
</dbReference>
<name>A0A8J7MII2_9BACT</name>
<feature type="chain" id="PRO_5035253015" description="Repeat domain-containing protein" evidence="1">
    <location>
        <begin position="23"/>
        <end position="958"/>
    </location>
</feature>
<dbReference type="SUPFAM" id="SSF69318">
    <property type="entry name" value="Integrin alpha N-terminal domain"/>
    <property type="match status" value="2"/>
</dbReference>
<dbReference type="AlphaFoldDB" id="A0A8J7MII2"/>
<feature type="signal peptide" evidence="1">
    <location>
        <begin position="1"/>
        <end position="22"/>
    </location>
</feature>
<sequence length="958" mass="106501">MKFSSILAGALIAASSLSSTWAEDISTIYHNLSSSASKTIIQDINEDGLPDIVLSPEHHTPLETTSYLLQQEDGSFDGPHVYHLAQQNLPSSIISTYGRLHDTAEKGLIYLEFHDLQNETSDRIYTKAVCYRRDADSLSLETTYSKALNLSEIFAVEDFDGDSLIDIVGLTNDTERKLTICWGGDAPDTIFDLTYGIDFNHYVTTHSTNELKDINISYIRSHVDENIYKLTQSTARQFSPLELIHTAPAFGSKTLVDNNNKSLGDVLFTQNYEGSTFLSSLKILTDHPNFSGWERTYEEPSTREYLGFSYSSTSSFSFPVLIHLEPTQIPYDQTAQIVISYLFTTNQQVLDVPTSASPSHNSIQLVSGSDINNDGYGDIIISVVTAFSGSPYLPVLYISHGSEAGYTEFKALGSPPISEKFLCIGKFHSDYNNSILVGPDINGNCCLFNFNDKLWIRSEVTLLSAAQQTAGVRVDHINHIDLNEDGLDDLFITFALYQSNIEEPIAIYNMIALNDGNANFTLEAPLPDEFVNGLITHRGGYISDFIDCTGDGKLDAVNQRGGWHEQLDSTFDAYFHQVIDPSIIIPLGSYLLTNSKTLKDNCLFADFNNDGYIDFLIPNYFTDTIPDTENLGVELTCSYANIFFNIQNTGYYESSTLYHQNILTSGVLGVELTLPQYQVEDINKDGYLDLIIHSVNKLDVLAQLYAEYETFVIYNDSTGKFVNSELTPEALRVNFQSEPMKVDYNGDGNIDIASYNQYLTPTTEGPAISPVHLESSQLINDAIENRLYSISVAADFDGDFDADLILSRTVSPGYTASAQSRFSISNPLVDSARADVQHALALGLRAEDTQLDADPDGDGISNQLEYLFGGSMIEKDEEILPTFVIDPANKSFMGKARVRSSQLANYIVEVSSDMENWQQCNLVLPRDEQGEFTELQQNIEVESELGETPQAFIRWSVK</sequence>
<dbReference type="EMBL" id="JAENIM010000041">
    <property type="protein sequence ID" value="MBK1791668.1"/>
    <property type="molecule type" value="Genomic_DNA"/>
</dbReference>
<dbReference type="PANTHER" id="PTHR13412:SF0">
    <property type="entry name" value="T-CELL IMMUNOMODULATORY PROTEIN"/>
    <property type="match status" value="1"/>
</dbReference>
<reference evidence="2" key="1">
    <citation type="submission" date="2021-01" db="EMBL/GenBank/DDBJ databases">
        <title>Modified the classification status of verrucomicrobia.</title>
        <authorList>
            <person name="Feng X."/>
        </authorList>
    </citation>
    <scope>NUCLEOTIDE SEQUENCE</scope>
    <source>
        <strain evidence="2">_KCTC 22039</strain>
    </source>
</reference>